<organism evidence="2 3">
    <name type="scientific">Trichonephila clavipes</name>
    <name type="common">Golden silk orbweaver</name>
    <name type="synonym">Nephila clavipes</name>
    <dbReference type="NCBI Taxonomy" id="2585209"/>
    <lineage>
        <taxon>Eukaryota</taxon>
        <taxon>Metazoa</taxon>
        <taxon>Ecdysozoa</taxon>
        <taxon>Arthropoda</taxon>
        <taxon>Chelicerata</taxon>
        <taxon>Arachnida</taxon>
        <taxon>Araneae</taxon>
        <taxon>Araneomorphae</taxon>
        <taxon>Entelegynae</taxon>
        <taxon>Araneoidea</taxon>
        <taxon>Nephilidae</taxon>
        <taxon>Trichonephila</taxon>
    </lineage>
</organism>
<keyword evidence="3" id="KW-1185">Reference proteome</keyword>
<evidence type="ECO:0000313" key="2">
    <source>
        <dbReference type="EMBL" id="GFY22660.1"/>
    </source>
</evidence>
<gene>
    <name evidence="2" type="ORF">TNCV_2179211</name>
</gene>
<reference evidence="2" key="1">
    <citation type="submission" date="2020-08" db="EMBL/GenBank/DDBJ databases">
        <title>Multicomponent nature underlies the extraordinary mechanical properties of spider dragline silk.</title>
        <authorList>
            <person name="Kono N."/>
            <person name="Nakamura H."/>
            <person name="Mori M."/>
            <person name="Yoshida Y."/>
            <person name="Ohtoshi R."/>
            <person name="Malay A.D."/>
            <person name="Moran D.A.P."/>
            <person name="Tomita M."/>
            <person name="Numata K."/>
            <person name="Arakawa K."/>
        </authorList>
    </citation>
    <scope>NUCLEOTIDE SEQUENCE</scope>
</reference>
<dbReference type="AlphaFoldDB" id="A0A8X6VUH7"/>
<feature type="region of interest" description="Disordered" evidence="1">
    <location>
        <begin position="92"/>
        <end position="114"/>
    </location>
</feature>
<dbReference type="EMBL" id="BMAU01021361">
    <property type="protein sequence ID" value="GFY22660.1"/>
    <property type="molecule type" value="Genomic_DNA"/>
</dbReference>
<sequence length="138" mass="14924">MSSKIPLVDKSSTPTKANLLPSTSSVTVTWSSESQPTISLIGTVPVTSNSLSTSAASSSNKALSSSKVSMFTPLPAETYPVVETGTTISKTIPFAPQAAKQTSRNRKKNRPNRIPEIEMHLTNQKKHTFTEYIRRGCI</sequence>
<evidence type="ECO:0000313" key="3">
    <source>
        <dbReference type="Proteomes" id="UP000887159"/>
    </source>
</evidence>
<proteinExistence type="predicted"/>
<feature type="region of interest" description="Disordered" evidence="1">
    <location>
        <begin position="1"/>
        <end position="23"/>
    </location>
</feature>
<name>A0A8X6VUH7_TRICX</name>
<comment type="caution">
    <text evidence="2">The sequence shown here is derived from an EMBL/GenBank/DDBJ whole genome shotgun (WGS) entry which is preliminary data.</text>
</comment>
<protein>
    <submittedName>
        <fullName evidence="2">Uncharacterized protein</fullName>
    </submittedName>
</protein>
<dbReference type="Proteomes" id="UP000887159">
    <property type="component" value="Unassembled WGS sequence"/>
</dbReference>
<accession>A0A8X6VUH7</accession>
<evidence type="ECO:0000256" key="1">
    <source>
        <dbReference type="SAM" id="MobiDB-lite"/>
    </source>
</evidence>